<dbReference type="PANTHER" id="PTHR47263:SF1">
    <property type="entry name" value="C2 DOMAIN PROTEIN (AFU_ORTHOLOGUE AFUA_7G02350)"/>
    <property type="match status" value="1"/>
</dbReference>
<accession>A0A9W7ZX45</accession>
<dbReference type="InterPro" id="IPR014770">
    <property type="entry name" value="Munc13_1"/>
</dbReference>
<dbReference type="OrthoDB" id="2015333at2759"/>
<evidence type="ECO:0008006" key="7">
    <source>
        <dbReference type="Google" id="ProtNLM"/>
    </source>
</evidence>
<sequence length="1518" mass="168514">MTDEKSLADAAAYEYTLRCALLFDLKHNPVAARSVPTNRYSTVGVLRRHSRLMSGLNNPFKAPEKYVEIPKALLKGLEQRIQQILMGNASSTALPAGPRMPVSPTGSNTLPVRRRSSKAPTAASVLGPDLSKNCLAKFLADVNVKAFRENLALNGKVDDLLRLYSQIVKRVYRQHWKSQRSLPPTPMTPSDQIENHLALPSPGGSEGGSHSLLAETAERSQDGRDKEMGSFVNARLEKELTDFIAIVRMTVSATCPDHPSTPAILERLTDVTDLHLFDVPETADARLYRKLGPLANRVIAVFQIPPATHQSFVNASLSLCTEENAAADLRLLLDLLNQDLVYGVPRADFLSSEDRRRYADQENLAISQLLEGLRYRNYQYSTVRKTAFDAGRRNDFVFVPSCPRSCYRELLARCLFGDITVVFERPEPPAETPALTEASHLLLRECTKFWRIPPQAHEVIRLNIVMRMVFCREIPDHYLHEALHDLGRAYDNPKNVWTGTDFTECEQAFTEMIQWVADDFSATVLHLEPTDRDQFGMAYELLNALRDNAVFLKIHGANLADVHTTLVKSIRTAATHRYEKLYSAEQAQLPGSGDAKRSLDAEALGRLVYALHKESRQLERMVPPIHITPEHIVNPAGITLAIGADCIKLEVHNVLTHPSNADAEIDLGRALDVYAELHEFHSRTVELTGETPLRDELPLWLGMNLRLWMARLETEMPALVASAMRQETTEYQDERFPFSTSVLDVSELIIQQIELLRTISWPDLATETEILKRFAKIILDTLNRYREAVEAKFMATLALITMGDPRTFADRSSMFLRGMGVIIAPSTDSAVPVYFSIDSCVALNNLHILEEQATNMYDALRVQEHLGRVSTAASTAQAPSTGKGSAREQGSDHKHHPSSPPPPPQGALTDRYLVSFHIQHSAAVALPMAQPRPYILFSDMDDPYGLARLARSRPSFLGTNPRWDEHVEFSIPANPMTLLVTVQDKMDGGSKDEIFAYASLPIDPVQISREVTRPHVLALQPKGRLWLRITVDREQDDVQFYFGKVFRMLQLAQGSLARMIVQQMAHYMRECLSLKNLLRPPVAAEGGQAAHSLTLANKFRAFLGRSAAGPPEGISSPNHHSGFDARGSYQDTDDDGAEEVHPCDTLLMPLTDYLNTNLAVLFQNLHSGVSQNIVLRIWREILFIFDDLLLPPVQGPFDPTRYLQLAPEQLETVLACLERLKRFFNGDDAGDVDLLDRLQSRHYYELCKTAEFYHLPVEHLHDLYISFQERDQLPEFAARRRAVQRRKSVYTYGNRQGQRRLGRESKMTLNDTEIVRRLLRLHGERFADDSEGEEEAEASRKVSQTVGHSTGVRDAAGPPAHAAGPQTSSVARRTRGPVSRLNRRSVVSGAFEPPSSSSHTSPPTTFLPLSASRTSSHPAHHAPARPSSPFQPPSAPQPPPPSQRTSIFGSLTPKFLPAAGGTPRSQSPLPGPSTSNGGSAGIPTGSIGPASSTSLNSGSGAAMAEGWSAVKGVFGRFV</sequence>
<dbReference type="Gene3D" id="1.20.58.1100">
    <property type="match status" value="1"/>
</dbReference>
<evidence type="ECO:0000313" key="6">
    <source>
        <dbReference type="Proteomes" id="UP001150569"/>
    </source>
</evidence>
<feature type="domain" description="MHD1" evidence="3">
    <location>
        <begin position="665"/>
        <end position="789"/>
    </location>
</feature>
<feature type="compositionally biased region" description="Polar residues" evidence="1">
    <location>
        <begin position="1489"/>
        <end position="1499"/>
    </location>
</feature>
<feature type="domain" description="MHD2" evidence="4">
    <location>
        <begin position="1144"/>
        <end position="1264"/>
    </location>
</feature>
<feature type="region of interest" description="Disordered" evidence="1">
    <location>
        <begin position="1110"/>
        <end position="1136"/>
    </location>
</feature>
<keyword evidence="6" id="KW-1185">Reference proteome</keyword>
<feature type="region of interest" description="Disordered" evidence="1">
    <location>
        <begin position="178"/>
        <end position="210"/>
    </location>
</feature>
<feature type="compositionally biased region" description="Low complexity" evidence="1">
    <location>
        <begin position="870"/>
        <end position="881"/>
    </location>
</feature>
<dbReference type="PANTHER" id="PTHR47263">
    <property type="entry name" value="ADENYLATE CYCLASE ACTIVATION PROTEIN GIT1"/>
    <property type="match status" value="1"/>
</dbReference>
<feature type="compositionally biased region" description="Pro residues" evidence="1">
    <location>
        <begin position="1429"/>
        <end position="1442"/>
    </location>
</feature>
<evidence type="ECO:0000313" key="5">
    <source>
        <dbReference type="EMBL" id="KAJ1917977.1"/>
    </source>
</evidence>
<dbReference type="InterPro" id="IPR010439">
    <property type="entry name" value="MUN_dom"/>
</dbReference>
<dbReference type="Gene3D" id="1.10.357.50">
    <property type="match status" value="1"/>
</dbReference>
<gene>
    <name evidence="5" type="ORF">IWQ60_007621</name>
</gene>
<feature type="region of interest" description="Disordered" evidence="1">
    <location>
        <begin position="1326"/>
        <end position="1502"/>
    </location>
</feature>
<proteinExistence type="predicted"/>
<feature type="compositionally biased region" description="Low complexity" evidence="1">
    <location>
        <begin position="197"/>
        <end position="210"/>
    </location>
</feature>
<evidence type="ECO:0000259" key="2">
    <source>
        <dbReference type="PROSITE" id="PS50004"/>
    </source>
</evidence>
<comment type="caution">
    <text evidence="5">The sequence shown here is derived from an EMBL/GenBank/DDBJ whole genome shotgun (WGS) entry which is preliminary data.</text>
</comment>
<dbReference type="Gene3D" id="2.60.40.150">
    <property type="entry name" value="C2 domain"/>
    <property type="match status" value="1"/>
</dbReference>
<feature type="compositionally biased region" description="Polar residues" evidence="1">
    <location>
        <begin position="1463"/>
        <end position="1477"/>
    </location>
</feature>
<feature type="compositionally biased region" description="Low complexity" evidence="1">
    <location>
        <begin position="1355"/>
        <end position="1365"/>
    </location>
</feature>
<dbReference type="Pfam" id="PF06292">
    <property type="entry name" value="MUN"/>
    <property type="match status" value="1"/>
</dbReference>
<evidence type="ECO:0000259" key="4">
    <source>
        <dbReference type="PROSITE" id="PS51259"/>
    </source>
</evidence>
<evidence type="ECO:0000256" key="1">
    <source>
        <dbReference type="SAM" id="MobiDB-lite"/>
    </source>
</evidence>
<dbReference type="SUPFAM" id="SSF49562">
    <property type="entry name" value="C2 domain (Calcium/lipid-binding domain, CaLB)"/>
    <property type="match status" value="1"/>
</dbReference>
<dbReference type="PROSITE" id="PS51259">
    <property type="entry name" value="MHD2"/>
    <property type="match status" value="1"/>
</dbReference>
<dbReference type="InterPro" id="IPR052811">
    <property type="entry name" value="Glucose_resp_signaling"/>
</dbReference>
<dbReference type="EMBL" id="JANBPT010000521">
    <property type="protein sequence ID" value="KAJ1917977.1"/>
    <property type="molecule type" value="Genomic_DNA"/>
</dbReference>
<dbReference type="Proteomes" id="UP001150569">
    <property type="component" value="Unassembled WGS sequence"/>
</dbReference>
<feature type="domain" description="C2" evidence="2">
    <location>
        <begin position="888"/>
        <end position="1015"/>
    </location>
</feature>
<name>A0A9W7ZX45_9FUNG</name>
<dbReference type="InterPro" id="IPR000008">
    <property type="entry name" value="C2_dom"/>
</dbReference>
<feature type="compositionally biased region" description="Low complexity" evidence="1">
    <location>
        <begin position="1393"/>
        <end position="1417"/>
    </location>
</feature>
<protein>
    <recommendedName>
        <fullName evidence="7">C2 domain-containing protein</fullName>
    </recommendedName>
</protein>
<dbReference type="PROSITE" id="PS51258">
    <property type="entry name" value="MHD1"/>
    <property type="match status" value="1"/>
</dbReference>
<feature type="region of interest" description="Disordered" evidence="1">
    <location>
        <begin position="93"/>
        <end position="124"/>
    </location>
</feature>
<organism evidence="5 6">
    <name type="scientific">Tieghemiomyces parasiticus</name>
    <dbReference type="NCBI Taxonomy" id="78921"/>
    <lineage>
        <taxon>Eukaryota</taxon>
        <taxon>Fungi</taxon>
        <taxon>Fungi incertae sedis</taxon>
        <taxon>Zoopagomycota</taxon>
        <taxon>Kickxellomycotina</taxon>
        <taxon>Dimargaritomycetes</taxon>
        <taxon>Dimargaritales</taxon>
        <taxon>Dimargaritaceae</taxon>
        <taxon>Tieghemiomyces</taxon>
    </lineage>
</organism>
<feature type="region of interest" description="Disordered" evidence="1">
    <location>
        <begin position="870"/>
        <end position="908"/>
    </location>
</feature>
<dbReference type="InterPro" id="IPR014772">
    <property type="entry name" value="Munc13_dom-2"/>
</dbReference>
<dbReference type="InterPro" id="IPR035892">
    <property type="entry name" value="C2_domain_sf"/>
</dbReference>
<reference evidence="5" key="1">
    <citation type="submission" date="2022-07" db="EMBL/GenBank/DDBJ databases">
        <title>Phylogenomic reconstructions and comparative analyses of Kickxellomycotina fungi.</title>
        <authorList>
            <person name="Reynolds N.K."/>
            <person name="Stajich J.E."/>
            <person name="Barry K."/>
            <person name="Grigoriev I.V."/>
            <person name="Crous P."/>
            <person name="Smith M.E."/>
        </authorList>
    </citation>
    <scope>NUCLEOTIDE SEQUENCE</scope>
    <source>
        <strain evidence="5">RSA 861</strain>
    </source>
</reference>
<dbReference type="PROSITE" id="PS50004">
    <property type="entry name" value="C2"/>
    <property type="match status" value="1"/>
</dbReference>
<evidence type="ECO:0000259" key="3">
    <source>
        <dbReference type="PROSITE" id="PS51258"/>
    </source>
</evidence>